<sequence>MTRLLVIGSANIDHVMEFDCLPKAGETLMSEGYRIEHGGKGANQAVACARLKGDEAEVSFICALGCDDAADAMVNSWNQDGIALEHIKQFEDVATGSAMIFVGGNGENSIGVASGANSRLSAEWIDECESVFELSDSLIIQLETPLASVRAALQQARKHGCKTILNPAPAARLDDDLLSLVDIITPNETEAEALTGVRVTDLESAANAATALHRSGVSVVIITLGSQGAFLSENTGEKFQGLIKGYQVTPVDTVAAGDTFNGALMVGLSEGMEMKKAIDFANQSAAIAVTRHGAQRGIPKRSELDFSL</sequence>
<comment type="activity regulation">
    <text evidence="12">Activated by a monovalent cation that binds near, but not in, the active site. The most likely occupant of the site in vivo is potassium. Ion binding induces a conformational change that may alter substrate affinity.</text>
</comment>
<feature type="active site" description="Proton acceptor" evidence="12">
    <location>
        <position position="258"/>
    </location>
</feature>
<evidence type="ECO:0000313" key="15">
    <source>
        <dbReference type="Proteomes" id="UP000316416"/>
    </source>
</evidence>
<feature type="binding site" evidence="12">
    <location>
        <position position="252"/>
    </location>
    <ligand>
        <name>K(+)</name>
        <dbReference type="ChEBI" id="CHEBI:29103"/>
    </ligand>
</feature>
<evidence type="ECO:0000256" key="11">
    <source>
        <dbReference type="ARBA" id="ARBA00023277"/>
    </source>
</evidence>
<feature type="binding site" evidence="12">
    <location>
        <begin position="257"/>
        <end position="258"/>
    </location>
    <ligand>
        <name>ATP</name>
        <dbReference type="ChEBI" id="CHEBI:30616"/>
    </ligand>
</feature>
<name>A0ABX6V3T9_9GAMM</name>
<keyword evidence="4 12" id="KW-0808">Transferase</keyword>
<dbReference type="InterPro" id="IPR002139">
    <property type="entry name" value="Ribo/fructo_kinase"/>
</dbReference>
<feature type="binding site" evidence="12">
    <location>
        <position position="143"/>
    </location>
    <ligand>
        <name>substrate</name>
    </ligand>
</feature>
<comment type="similarity">
    <text evidence="12">Belongs to the carbohydrate kinase PfkB family. Ribokinase subfamily.</text>
</comment>
<dbReference type="HAMAP" id="MF_01987">
    <property type="entry name" value="Ribokinase"/>
    <property type="match status" value="1"/>
</dbReference>
<proteinExistence type="inferred from homology"/>
<dbReference type="NCBIfam" id="NF008353">
    <property type="entry name" value="PRK11142.1"/>
    <property type="match status" value="1"/>
</dbReference>
<evidence type="ECO:0000256" key="3">
    <source>
        <dbReference type="ARBA" id="ARBA00016943"/>
    </source>
</evidence>
<comment type="cofactor">
    <cofactor evidence="12">
        <name>Mg(2+)</name>
        <dbReference type="ChEBI" id="CHEBI:18420"/>
    </cofactor>
    <text evidence="12">Requires a divalent cation, most likely magnesium in vivo, as an electrophilic catalyst to aid phosphoryl group transfer. It is the chelate of the metal and the nucleotide that is the actual substrate.</text>
</comment>
<comment type="caution">
    <text evidence="12">Lacks conserved residue(s) required for the propagation of feature annotation.</text>
</comment>
<dbReference type="PRINTS" id="PR00990">
    <property type="entry name" value="RIBOKINASE"/>
</dbReference>
<dbReference type="InterPro" id="IPR002173">
    <property type="entry name" value="Carboh/pur_kinase_PfkB_CS"/>
</dbReference>
<dbReference type="GO" id="GO:0004747">
    <property type="term" value="F:ribokinase activity"/>
    <property type="evidence" value="ECO:0007669"/>
    <property type="project" value="UniProtKB-EC"/>
</dbReference>
<comment type="catalytic activity">
    <reaction evidence="12">
        <text>D-ribose + ATP = D-ribose 5-phosphate + ADP + H(+)</text>
        <dbReference type="Rhea" id="RHEA:13697"/>
        <dbReference type="ChEBI" id="CHEBI:15378"/>
        <dbReference type="ChEBI" id="CHEBI:30616"/>
        <dbReference type="ChEBI" id="CHEBI:47013"/>
        <dbReference type="ChEBI" id="CHEBI:78346"/>
        <dbReference type="ChEBI" id="CHEBI:456216"/>
        <dbReference type="EC" id="2.7.1.15"/>
    </reaction>
</comment>
<comment type="function">
    <text evidence="12">Catalyzes the phosphorylation of ribose at O-5 in a reaction requiring ATP and magnesium. The resulting D-ribose-5-phosphate can then be used either for sythesis of nucleotides, histidine, and tryptophan, or as a component of the pentose phosphate pathway.</text>
</comment>
<comment type="subcellular location">
    <subcellularLocation>
        <location evidence="12">Cytoplasm</location>
    </subcellularLocation>
</comment>
<comment type="similarity">
    <text evidence="1">Belongs to the carbohydrate kinase pfkB family.</text>
</comment>
<feature type="binding site" evidence="12">
    <location>
        <position position="258"/>
    </location>
    <ligand>
        <name>substrate</name>
    </ligand>
</feature>
<keyword evidence="5 12" id="KW-0479">Metal-binding</keyword>
<dbReference type="Proteomes" id="UP000316416">
    <property type="component" value="Chromosome"/>
</dbReference>
<feature type="binding site" evidence="12">
    <location>
        <begin position="223"/>
        <end position="228"/>
    </location>
    <ligand>
        <name>ATP</name>
        <dbReference type="ChEBI" id="CHEBI:30616"/>
    </ligand>
</feature>
<keyword evidence="12" id="KW-0963">Cytoplasm</keyword>
<evidence type="ECO:0000256" key="12">
    <source>
        <dbReference type="HAMAP-Rule" id="MF_01987"/>
    </source>
</evidence>
<evidence type="ECO:0000256" key="2">
    <source>
        <dbReference type="ARBA" id="ARBA00012035"/>
    </source>
</evidence>
<evidence type="ECO:0000256" key="10">
    <source>
        <dbReference type="ARBA" id="ARBA00022958"/>
    </source>
</evidence>
<keyword evidence="15" id="KW-1185">Reference proteome</keyword>
<feature type="binding site" evidence="12">
    <location>
        <position position="187"/>
    </location>
    <ligand>
        <name>ATP</name>
        <dbReference type="ChEBI" id="CHEBI:30616"/>
    </ligand>
</feature>
<evidence type="ECO:0000256" key="5">
    <source>
        <dbReference type="ARBA" id="ARBA00022723"/>
    </source>
</evidence>
<dbReference type="Pfam" id="PF00294">
    <property type="entry name" value="PfkB"/>
    <property type="match status" value="1"/>
</dbReference>
<dbReference type="InterPro" id="IPR029056">
    <property type="entry name" value="Ribokinase-like"/>
</dbReference>
<dbReference type="Gene3D" id="3.40.1190.20">
    <property type="match status" value="1"/>
</dbReference>
<dbReference type="RefSeq" id="WP_142872599.1">
    <property type="nucleotide sequence ID" value="NZ_CP045503.2"/>
</dbReference>
<dbReference type="EMBL" id="CP045503">
    <property type="protein sequence ID" value="QPG57235.1"/>
    <property type="molecule type" value="Genomic_DNA"/>
</dbReference>
<feature type="binding site" evidence="12">
    <location>
        <position position="288"/>
    </location>
    <ligand>
        <name>K(+)</name>
        <dbReference type="ChEBI" id="CHEBI:29103"/>
    </ligand>
</feature>
<dbReference type="CDD" id="cd01174">
    <property type="entry name" value="ribokinase"/>
    <property type="match status" value="1"/>
</dbReference>
<dbReference type="EC" id="2.7.1.15" evidence="2 12"/>
<dbReference type="NCBIfam" id="TIGR02152">
    <property type="entry name" value="D_ribokin_bact"/>
    <property type="match status" value="1"/>
</dbReference>
<keyword evidence="8 12" id="KW-0067">ATP-binding</keyword>
<feature type="binding site" evidence="12">
    <location>
        <position position="291"/>
    </location>
    <ligand>
        <name>K(+)</name>
        <dbReference type="ChEBI" id="CHEBI:29103"/>
    </ligand>
</feature>
<dbReference type="InterPro" id="IPR011611">
    <property type="entry name" value="PfkB_dom"/>
</dbReference>
<accession>A0ABX6V3T9</accession>
<comment type="subunit">
    <text evidence="12">Homodimer.</text>
</comment>
<evidence type="ECO:0000259" key="13">
    <source>
        <dbReference type="Pfam" id="PF00294"/>
    </source>
</evidence>
<feature type="binding site" evidence="12">
    <location>
        <begin position="11"/>
        <end position="13"/>
    </location>
    <ligand>
        <name>substrate</name>
    </ligand>
</feature>
<evidence type="ECO:0000256" key="7">
    <source>
        <dbReference type="ARBA" id="ARBA00022777"/>
    </source>
</evidence>
<gene>
    <name evidence="12 14" type="primary">rbsK</name>
    <name evidence="14" type="ORF">FM038_007130</name>
</gene>
<reference evidence="14" key="1">
    <citation type="submission" date="2021-07" db="EMBL/GenBank/DDBJ databases">
        <title>Shewanella sp. YLB-07 whole genome sequence.</title>
        <authorList>
            <person name="Yu L."/>
        </authorList>
    </citation>
    <scope>NUCLEOTIDE SEQUENCE</scope>
    <source>
        <strain evidence="14">YLB-08</strain>
    </source>
</reference>
<evidence type="ECO:0000256" key="1">
    <source>
        <dbReference type="ARBA" id="ARBA00005380"/>
    </source>
</evidence>
<feature type="domain" description="Carbohydrate kinase PfkB" evidence="13">
    <location>
        <begin position="1"/>
        <end position="300"/>
    </location>
</feature>
<dbReference type="SUPFAM" id="SSF53613">
    <property type="entry name" value="Ribokinase-like"/>
    <property type="match status" value="1"/>
</dbReference>
<keyword evidence="10 12" id="KW-0630">Potassium</keyword>
<dbReference type="PANTHER" id="PTHR10584">
    <property type="entry name" value="SUGAR KINASE"/>
    <property type="match status" value="1"/>
</dbReference>
<comment type="pathway">
    <text evidence="12">Carbohydrate metabolism; D-ribose degradation; D-ribose 5-phosphate from beta-D-ribopyranose: step 2/2.</text>
</comment>
<feature type="binding site" evidence="12">
    <location>
        <position position="293"/>
    </location>
    <ligand>
        <name>K(+)</name>
        <dbReference type="ChEBI" id="CHEBI:29103"/>
    </ligand>
</feature>
<evidence type="ECO:0000256" key="9">
    <source>
        <dbReference type="ARBA" id="ARBA00022842"/>
    </source>
</evidence>
<keyword evidence="9 12" id="KW-0460">Magnesium</keyword>
<evidence type="ECO:0000256" key="8">
    <source>
        <dbReference type="ARBA" id="ARBA00022840"/>
    </source>
</evidence>
<keyword evidence="7 12" id="KW-0418">Kinase</keyword>
<dbReference type="InterPro" id="IPR011877">
    <property type="entry name" value="Ribokinase"/>
</dbReference>
<evidence type="ECO:0000313" key="14">
    <source>
        <dbReference type="EMBL" id="QPG57235.1"/>
    </source>
</evidence>
<keyword evidence="6 12" id="KW-0547">Nucleotide-binding</keyword>
<protein>
    <recommendedName>
        <fullName evidence="3 12">Ribokinase</fullName>
        <shortName evidence="12">RK</shortName>
        <ecNumber evidence="2 12">2.7.1.15</ecNumber>
    </recommendedName>
</protein>
<feature type="binding site" evidence="12">
    <location>
        <position position="254"/>
    </location>
    <ligand>
        <name>K(+)</name>
        <dbReference type="ChEBI" id="CHEBI:29103"/>
    </ligand>
</feature>
<evidence type="ECO:0000256" key="6">
    <source>
        <dbReference type="ARBA" id="ARBA00022741"/>
    </source>
</evidence>
<organism evidence="14 15">
    <name type="scientific">Shewanella eurypsychrophilus</name>
    <dbReference type="NCBI Taxonomy" id="2593656"/>
    <lineage>
        <taxon>Bacteria</taxon>
        <taxon>Pseudomonadati</taxon>
        <taxon>Pseudomonadota</taxon>
        <taxon>Gammaproteobacteria</taxon>
        <taxon>Alteromonadales</taxon>
        <taxon>Shewanellaceae</taxon>
        <taxon>Shewanella</taxon>
    </lineage>
</organism>
<feature type="binding site" evidence="12">
    <location>
        <position position="282"/>
    </location>
    <ligand>
        <name>ATP</name>
        <dbReference type="ChEBI" id="CHEBI:30616"/>
    </ligand>
</feature>
<evidence type="ECO:0000256" key="4">
    <source>
        <dbReference type="ARBA" id="ARBA00022679"/>
    </source>
</evidence>
<dbReference type="PROSITE" id="PS00584">
    <property type="entry name" value="PFKB_KINASES_2"/>
    <property type="match status" value="1"/>
</dbReference>
<dbReference type="PANTHER" id="PTHR10584:SF166">
    <property type="entry name" value="RIBOKINASE"/>
    <property type="match status" value="1"/>
</dbReference>
<keyword evidence="11 12" id="KW-0119">Carbohydrate metabolism</keyword>
<feature type="binding site" evidence="12">
    <location>
        <begin position="39"/>
        <end position="43"/>
    </location>
    <ligand>
        <name>substrate</name>
    </ligand>
</feature>